<reference evidence="15 16" key="1">
    <citation type="submission" date="2019-12" db="EMBL/GenBank/DDBJ databases">
        <title>Spirosoma sp. HMF4905 genome sequencing and assembly.</title>
        <authorList>
            <person name="Kang H."/>
            <person name="Cha I."/>
            <person name="Kim H."/>
            <person name="Joh K."/>
        </authorList>
    </citation>
    <scope>NUCLEOTIDE SEQUENCE [LARGE SCALE GENOMIC DNA]</scope>
    <source>
        <strain evidence="15 16">HMF4905</strain>
    </source>
</reference>
<feature type="binding site" evidence="13">
    <location>
        <begin position="12"/>
        <end position="14"/>
    </location>
    <ligand>
        <name>substrate</name>
    </ligand>
</feature>
<dbReference type="InterPro" id="IPR011877">
    <property type="entry name" value="Ribokinase"/>
</dbReference>
<dbReference type="EC" id="2.7.1.15" evidence="2 13"/>
<dbReference type="PROSITE" id="PS00584">
    <property type="entry name" value="PFKB_KINASES_2"/>
    <property type="match status" value="1"/>
</dbReference>
<dbReference type="AlphaFoldDB" id="A0A7K1SGM6"/>
<keyword evidence="16" id="KW-1185">Reference proteome</keyword>
<organism evidence="15 16">
    <name type="scientific">Spirosoma arboris</name>
    <dbReference type="NCBI Taxonomy" id="2682092"/>
    <lineage>
        <taxon>Bacteria</taxon>
        <taxon>Pseudomonadati</taxon>
        <taxon>Bacteroidota</taxon>
        <taxon>Cytophagia</taxon>
        <taxon>Cytophagales</taxon>
        <taxon>Cytophagaceae</taxon>
        <taxon>Spirosoma</taxon>
    </lineage>
</organism>
<dbReference type="InterPro" id="IPR002173">
    <property type="entry name" value="Carboh/pur_kinase_PfkB_CS"/>
</dbReference>
<dbReference type="FunFam" id="3.40.1190.20:FF:000012">
    <property type="entry name" value="Ribokinase"/>
    <property type="match status" value="1"/>
</dbReference>
<evidence type="ECO:0000256" key="9">
    <source>
        <dbReference type="ARBA" id="ARBA00022840"/>
    </source>
</evidence>
<evidence type="ECO:0000256" key="7">
    <source>
        <dbReference type="ARBA" id="ARBA00022741"/>
    </source>
</evidence>
<keyword evidence="8 13" id="KW-0418">Kinase</keyword>
<comment type="caution">
    <text evidence="15">The sequence shown here is derived from an EMBL/GenBank/DDBJ whole genome shotgun (WGS) entry which is preliminary data.</text>
</comment>
<dbReference type="GO" id="GO:0005829">
    <property type="term" value="C:cytosol"/>
    <property type="evidence" value="ECO:0007669"/>
    <property type="project" value="TreeGrafter"/>
</dbReference>
<dbReference type="Proteomes" id="UP000436006">
    <property type="component" value="Unassembled WGS sequence"/>
</dbReference>
<feature type="binding site" evidence="13">
    <location>
        <position position="247"/>
    </location>
    <ligand>
        <name>K(+)</name>
        <dbReference type="ChEBI" id="CHEBI:29103"/>
    </ligand>
</feature>
<dbReference type="GO" id="GO:0004747">
    <property type="term" value="F:ribokinase activity"/>
    <property type="evidence" value="ECO:0007669"/>
    <property type="project" value="UniProtKB-UniRule"/>
</dbReference>
<dbReference type="GO" id="GO:0046872">
    <property type="term" value="F:metal ion binding"/>
    <property type="evidence" value="ECO:0007669"/>
    <property type="project" value="UniProtKB-KW"/>
</dbReference>
<feature type="binding site" evidence="13">
    <location>
        <position position="288"/>
    </location>
    <ligand>
        <name>K(+)</name>
        <dbReference type="ChEBI" id="CHEBI:29103"/>
    </ligand>
</feature>
<evidence type="ECO:0000313" key="16">
    <source>
        <dbReference type="Proteomes" id="UP000436006"/>
    </source>
</evidence>
<dbReference type="InterPro" id="IPR002139">
    <property type="entry name" value="Ribo/fructo_kinase"/>
</dbReference>
<protein>
    <recommendedName>
        <fullName evidence="3 13">Ribokinase</fullName>
        <shortName evidence="13">RK</shortName>
        <ecNumber evidence="2 13">2.7.1.15</ecNumber>
    </recommendedName>
</protein>
<keyword evidence="4 13" id="KW-0963">Cytoplasm</keyword>
<feature type="binding site" evidence="13">
    <location>
        <position position="249"/>
    </location>
    <ligand>
        <name>K(+)</name>
        <dbReference type="ChEBI" id="CHEBI:29103"/>
    </ligand>
</feature>
<comment type="catalytic activity">
    <reaction evidence="13">
        <text>D-ribose + ATP = D-ribose 5-phosphate + ADP + H(+)</text>
        <dbReference type="Rhea" id="RHEA:13697"/>
        <dbReference type="ChEBI" id="CHEBI:15378"/>
        <dbReference type="ChEBI" id="CHEBI:30616"/>
        <dbReference type="ChEBI" id="CHEBI:47013"/>
        <dbReference type="ChEBI" id="CHEBI:78346"/>
        <dbReference type="ChEBI" id="CHEBI:456216"/>
        <dbReference type="EC" id="2.7.1.15"/>
    </reaction>
</comment>
<keyword evidence="9 13" id="KW-0067">ATP-binding</keyword>
<dbReference type="GO" id="GO:0005524">
    <property type="term" value="F:ATP binding"/>
    <property type="evidence" value="ECO:0007669"/>
    <property type="project" value="UniProtKB-UniRule"/>
</dbReference>
<feature type="binding site" evidence="13">
    <location>
        <position position="141"/>
    </location>
    <ligand>
        <name>substrate</name>
    </ligand>
</feature>
<evidence type="ECO:0000256" key="10">
    <source>
        <dbReference type="ARBA" id="ARBA00022842"/>
    </source>
</evidence>
<evidence type="ECO:0000256" key="2">
    <source>
        <dbReference type="ARBA" id="ARBA00012035"/>
    </source>
</evidence>
<keyword evidence="7 13" id="KW-0547">Nucleotide-binding</keyword>
<comment type="similarity">
    <text evidence="1">Belongs to the carbohydrate kinase pfkB family.</text>
</comment>
<sequence>MPNQILVIGSSNTDMVVKTQKLPAPGETVLGGTFFMNPGGKGANQAVAAARLGGQVTFVAKVGDDIFGQQAVTGFQQEGINTRYILTDAEHPSGVALINVDASGENCITVAPGSNAHLQANETAEALQTMASDTLVLLQLEIPLSTVEHVVKQAARRGLRVILNPAPAQALPTDLFQHLFLITPNETEAELFTGIRVADLPTAKLAAQKLHELGVSNVVITLGSKGAYLSTETQDQLISTAVVKAIDTTAAGDCFNGALAVGLAEGQPLPDAIAFACKAASISVTRMGAQASMPKREEVDQ</sequence>
<dbReference type="PANTHER" id="PTHR10584">
    <property type="entry name" value="SUGAR KINASE"/>
    <property type="match status" value="1"/>
</dbReference>
<evidence type="ECO:0000259" key="14">
    <source>
        <dbReference type="Pfam" id="PF00294"/>
    </source>
</evidence>
<dbReference type="InterPro" id="IPR029056">
    <property type="entry name" value="Ribokinase-like"/>
</dbReference>
<comment type="subunit">
    <text evidence="13">Homodimer.</text>
</comment>
<feature type="domain" description="Carbohydrate kinase PfkB" evidence="14">
    <location>
        <begin position="4"/>
        <end position="295"/>
    </location>
</feature>
<dbReference type="UniPathway" id="UPA00916">
    <property type="reaction ID" value="UER00889"/>
</dbReference>
<evidence type="ECO:0000256" key="6">
    <source>
        <dbReference type="ARBA" id="ARBA00022723"/>
    </source>
</evidence>
<dbReference type="CDD" id="cd01174">
    <property type="entry name" value="ribokinase"/>
    <property type="match status" value="1"/>
</dbReference>
<dbReference type="EMBL" id="WPIN01000009">
    <property type="protein sequence ID" value="MVM32967.1"/>
    <property type="molecule type" value="Genomic_DNA"/>
</dbReference>
<evidence type="ECO:0000256" key="12">
    <source>
        <dbReference type="ARBA" id="ARBA00023277"/>
    </source>
</evidence>
<keyword evidence="10 13" id="KW-0460">Magnesium</keyword>
<keyword evidence="6 13" id="KW-0479">Metal-binding</keyword>
<proteinExistence type="inferred from homology"/>
<keyword evidence="5 13" id="KW-0808">Transferase</keyword>
<dbReference type="InterPro" id="IPR011611">
    <property type="entry name" value="PfkB_dom"/>
</dbReference>
<name>A0A7K1SGM6_9BACT</name>
<dbReference type="NCBIfam" id="NF008353">
    <property type="entry name" value="PRK11142.1"/>
    <property type="match status" value="1"/>
</dbReference>
<dbReference type="RefSeq" id="WP_157587684.1">
    <property type="nucleotide sequence ID" value="NZ_WPIN01000009.1"/>
</dbReference>
<evidence type="ECO:0000313" key="15">
    <source>
        <dbReference type="EMBL" id="MVM32967.1"/>
    </source>
</evidence>
<evidence type="ECO:0000256" key="4">
    <source>
        <dbReference type="ARBA" id="ARBA00022490"/>
    </source>
</evidence>
<comment type="subcellular location">
    <subcellularLocation>
        <location evidence="13">Cytoplasm</location>
    </subcellularLocation>
</comment>
<evidence type="ECO:0000256" key="3">
    <source>
        <dbReference type="ARBA" id="ARBA00016943"/>
    </source>
</evidence>
<dbReference type="Gene3D" id="3.40.1190.20">
    <property type="match status" value="1"/>
</dbReference>
<dbReference type="HAMAP" id="MF_01987">
    <property type="entry name" value="Ribokinase"/>
    <property type="match status" value="1"/>
</dbReference>
<dbReference type="PANTHER" id="PTHR10584:SF166">
    <property type="entry name" value="RIBOKINASE"/>
    <property type="match status" value="1"/>
</dbReference>
<evidence type="ECO:0000256" key="11">
    <source>
        <dbReference type="ARBA" id="ARBA00022958"/>
    </source>
</evidence>
<dbReference type="NCBIfam" id="TIGR02152">
    <property type="entry name" value="D_ribokin_bact"/>
    <property type="match status" value="1"/>
</dbReference>
<evidence type="ECO:0000256" key="8">
    <source>
        <dbReference type="ARBA" id="ARBA00022777"/>
    </source>
</evidence>
<evidence type="ECO:0000256" key="1">
    <source>
        <dbReference type="ARBA" id="ARBA00005380"/>
    </source>
</evidence>
<dbReference type="GO" id="GO:0019303">
    <property type="term" value="P:D-ribose catabolic process"/>
    <property type="evidence" value="ECO:0007669"/>
    <property type="project" value="UniProtKB-UniRule"/>
</dbReference>
<comment type="function">
    <text evidence="13">Catalyzes the phosphorylation of ribose at O-5 in a reaction requiring ATP and magnesium. The resulting D-ribose-5-phosphate can then be used either for sythesis of nucleotides, histidine, and tryptophan, or as a component of the pentose phosphate pathway.</text>
</comment>
<feature type="active site" description="Proton acceptor" evidence="13">
    <location>
        <position position="253"/>
    </location>
</feature>
<evidence type="ECO:0000256" key="5">
    <source>
        <dbReference type="ARBA" id="ARBA00022679"/>
    </source>
</evidence>
<comment type="caution">
    <text evidence="13">Lacks conserved residue(s) required for the propagation of feature annotation.</text>
</comment>
<comment type="pathway">
    <text evidence="13">Carbohydrate metabolism; D-ribose degradation; D-ribose 5-phosphate from beta-D-ribopyranose: step 2/2.</text>
</comment>
<dbReference type="Pfam" id="PF00294">
    <property type="entry name" value="PfkB"/>
    <property type="match status" value="1"/>
</dbReference>
<gene>
    <name evidence="13 15" type="primary">rbsK</name>
    <name evidence="15" type="ORF">GO755_23200</name>
</gene>
<dbReference type="PRINTS" id="PR00990">
    <property type="entry name" value="RIBOKINASE"/>
</dbReference>
<accession>A0A7K1SGM6</accession>
<feature type="binding site" evidence="13">
    <location>
        <position position="292"/>
    </location>
    <ligand>
        <name>K(+)</name>
        <dbReference type="ChEBI" id="CHEBI:29103"/>
    </ligand>
</feature>
<feature type="binding site" evidence="13">
    <location>
        <begin position="252"/>
        <end position="253"/>
    </location>
    <ligand>
        <name>ATP</name>
        <dbReference type="ChEBI" id="CHEBI:30616"/>
    </ligand>
</feature>
<feature type="binding site" evidence="13">
    <location>
        <position position="283"/>
    </location>
    <ligand>
        <name>K(+)</name>
        <dbReference type="ChEBI" id="CHEBI:29103"/>
    </ligand>
</feature>
<comment type="cofactor">
    <cofactor evidence="13">
        <name>Mg(2+)</name>
        <dbReference type="ChEBI" id="CHEBI:18420"/>
    </cofactor>
    <text evidence="13">Requires a divalent cation, most likely magnesium in vivo, as an electrophilic catalyst to aid phosphoryl group transfer. It is the chelate of the metal and the nucleotide that is the actual substrate.</text>
</comment>
<feature type="binding site" evidence="13">
    <location>
        <begin position="221"/>
        <end position="226"/>
    </location>
    <ligand>
        <name>ATP</name>
        <dbReference type="ChEBI" id="CHEBI:30616"/>
    </ligand>
</feature>
<feature type="binding site" evidence="13">
    <location>
        <position position="185"/>
    </location>
    <ligand>
        <name>ATP</name>
        <dbReference type="ChEBI" id="CHEBI:30616"/>
    </ligand>
</feature>
<comment type="similarity">
    <text evidence="13">Belongs to the carbohydrate kinase PfkB family. Ribokinase subfamily.</text>
</comment>
<keyword evidence="12 13" id="KW-0119">Carbohydrate metabolism</keyword>
<feature type="binding site" evidence="13">
    <location>
        <position position="286"/>
    </location>
    <ligand>
        <name>K(+)</name>
        <dbReference type="ChEBI" id="CHEBI:29103"/>
    </ligand>
</feature>
<comment type="activity regulation">
    <text evidence="13">Activated by a monovalent cation that binds near, but not in, the active site. The most likely occupant of the site in vivo is potassium. Ion binding induces a conformational change that may alter substrate affinity.</text>
</comment>
<feature type="binding site" evidence="13">
    <location>
        <position position="253"/>
    </location>
    <ligand>
        <name>substrate</name>
    </ligand>
</feature>
<evidence type="ECO:0000256" key="13">
    <source>
        <dbReference type="HAMAP-Rule" id="MF_01987"/>
    </source>
</evidence>
<feature type="binding site" evidence="13">
    <location>
        <begin position="40"/>
        <end position="44"/>
    </location>
    <ligand>
        <name>substrate</name>
    </ligand>
</feature>
<dbReference type="SUPFAM" id="SSF53613">
    <property type="entry name" value="Ribokinase-like"/>
    <property type="match status" value="1"/>
</dbReference>
<keyword evidence="11 13" id="KW-0630">Potassium</keyword>